<reference evidence="1 2" key="1">
    <citation type="submission" date="2021-06" db="EMBL/GenBank/DDBJ databases">
        <title>Halomicroarcula sp. a new haloarchaeum isolated from saline soil.</title>
        <authorList>
            <person name="Duran-Viseras A."/>
            <person name="Sanchez-Porro C."/>
            <person name="Ventosa A."/>
        </authorList>
    </citation>
    <scope>NUCLEOTIDE SEQUENCE [LARGE SCALE GENOMIC DNA]</scope>
    <source>
        <strain evidence="1 2">F27</strain>
    </source>
</reference>
<protein>
    <recommendedName>
        <fullName evidence="3">DUF5666 domain-containing protein</fullName>
    </recommendedName>
</protein>
<dbReference type="RefSeq" id="WP_220580200.1">
    <property type="nucleotide sequence ID" value="NZ_RKLT01000003.1"/>
</dbReference>
<gene>
    <name evidence="1" type="ORF">EGH23_11850</name>
</gene>
<evidence type="ECO:0000313" key="1">
    <source>
        <dbReference type="EMBL" id="MBX0295572.1"/>
    </source>
</evidence>
<sequence>MNRRTLTKGLLALSGVAFSETAGAQQRWRTLRIENTVDRRNVVEVWVTGDVRRGDGTEDEDRVGDGRVRSVLTDRSAADTFEFTGRIRRIRWSEAEPRVLVDGDRIDPEEYRADGDDDWQVMRVFNTVDRRNVVDVRVTGDVRKGDEAEREDIARRGFARSVLSDRSAVDSFEFTGRITDVSWSERRPEITVDGRTVDLDRFDDDDRDLPSYLRLTGPRNDSVRVYVRVTGRIDALAGDEGDSSPRVADVRVGGRSYPRVREFRYSGRIFQLATAEGDVAIDIQQRDD</sequence>
<evidence type="ECO:0008006" key="3">
    <source>
        <dbReference type="Google" id="ProtNLM"/>
    </source>
</evidence>
<dbReference type="AlphaFoldDB" id="A0AAW4PE96"/>
<comment type="caution">
    <text evidence="1">The sequence shown here is derived from an EMBL/GenBank/DDBJ whole genome shotgun (WGS) entry which is preliminary data.</text>
</comment>
<keyword evidence="2" id="KW-1185">Reference proteome</keyword>
<accession>A0AAW4PE96</accession>
<organism evidence="1 2">
    <name type="scientific">Haloarcula nitratireducens</name>
    <dbReference type="NCBI Taxonomy" id="2487749"/>
    <lineage>
        <taxon>Archaea</taxon>
        <taxon>Methanobacteriati</taxon>
        <taxon>Methanobacteriota</taxon>
        <taxon>Stenosarchaea group</taxon>
        <taxon>Halobacteria</taxon>
        <taxon>Halobacteriales</taxon>
        <taxon>Haloarculaceae</taxon>
        <taxon>Haloarcula</taxon>
    </lineage>
</organism>
<name>A0AAW4PE96_9EURY</name>
<dbReference type="Proteomes" id="UP001430455">
    <property type="component" value="Unassembled WGS sequence"/>
</dbReference>
<evidence type="ECO:0000313" key="2">
    <source>
        <dbReference type="Proteomes" id="UP001430455"/>
    </source>
</evidence>
<proteinExistence type="predicted"/>
<dbReference type="EMBL" id="RKLT01000003">
    <property type="protein sequence ID" value="MBX0295572.1"/>
    <property type="molecule type" value="Genomic_DNA"/>
</dbReference>